<dbReference type="PANTHER" id="PTHR16120">
    <property type="entry name" value="AP-5 COMPLEX SUBUNIT SIGMA-1"/>
    <property type="match status" value="1"/>
</dbReference>
<dbReference type="GO" id="GO:0000724">
    <property type="term" value="P:double-strand break repair via homologous recombination"/>
    <property type="evidence" value="ECO:0007669"/>
    <property type="project" value="InterPro"/>
</dbReference>
<dbReference type="GeneID" id="115544271"/>
<dbReference type="CTD" id="55317"/>
<dbReference type="Pfam" id="PF15001">
    <property type="entry name" value="AP-5_subunit_s1"/>
    <property type="match status" value="1"/>
</dbReference>
<dbReference type="GO" id="GO:0030119">
    <property type="term" value="C:AP-type membrane coat adaptor complex"/>
    <property type="evidence" value="ECO:0007669"/>
    <property type="project" value="InterPro"/>
</dbReference>
<dbReference type="AlphaFoldDB" id="A0A8C5AZK2"/>
<evidence type="ECO:0000313" key="2">
    <source>
        <dbReference type="Proteomes" id="UP000694546"/>
    </source>
</evidence>
<dbReference type="KEGG" id="gmh:115544271"/>
<organism evidence="1 2">
    <name type="scientific">Gadus morhua</name>
    <name type="common">Atlantic cod</name>
    <dbReference type="NCBI Taxonomy" id="8049"/>
    <lineage>
        <taxon>Eukaryota</taxon>
        <taxon>Metazoa</taxon>
        <taxon>Chordata</taxon>
        <taxon>Craniata</taxon>
        <taxon>Vertebrata</taxon>
        <taxon>Euteleostomi</taxon>
        <taxon>Actinopterygii</taxon>
        <taxon>Neopterygii</taxon>
        <taxon>Teleostei</taxon>
        <taxon>Neoteleostei</taxon>
        <taxon>Acanthomorphata</taxon>
        <taxon>Zeiogadaria</taxon>
        <taxon>Gadariae</taxon>
        <taxon>Gadiformes</taxon>
        <taxon>Gadoidei</taxon>
        <taxon>Gadidae</taxon>
        <taxon>Gadus</taxon>
    </lineage>
</organism>
<dbReference type="OMA" id="RADCIEG"/>
<accession>A0A8C5AZK2</accession>
<dbReference type="GO" id="GO:0005770">
    <property type="term" value="C:late endosome"/>
    <property type="evidence" value="ECO:0007669"/>
    <property type="project" value="TreeGrafter"/>
</dbReference>
<protein>
    <submittedName>
        <fullName evidence="1">Adaptor related protein complex 5 subunit sigma 1</fullName>
    </submittedName>
</protein>
<proteinExistence type="predicted"/>
<dbReference type="Proteomes" id="UP000694546">
    <property type="component" value="Chromosome 5"/>
</dbReference>
<dbReference type="Ensembl" id="ENSGMOT00000025622.1">
    <property type="protein sequence ID" value="ENSGMOP00000039097.1"/>
    <property type="gene ID" value="ENSGMOG00000030914.1"/>
</dbReference>
<dbReference type="OrthoDB" id="370698at2759"/>
<reference evidence="1" key="1">
    <citation type="submission" date="2025-08" db="UniProtKB">
        <authorList>
            <consortium name="Ensembl"/>
        </authorList>
    </citation>
    <scope>IDENTIFICATION</scope>
</reference>
<reference evidence="1" key="2">
    <citation type="submission" date="2025-09" db="UniProtKB">
        <authorList>
            <consortium name="Ensembl"/>
        </authorList>
    </citation>
    <scope>IDENTIFICATION</scope>
</reference>
<dbReference type="PANTHER" id="PTHR16120:SF0">
    <property type="entry name" value="AP-5 COMPLEX SUBUNIT SIGMA-1"/>
    <property type="match status" value="1"/>
</dbReference>
<keyword evidence="2" id="KW-1185">Reference proteome</keyword>
<dbReference type="GO" id="GO:0005764">
    <property type="term" value="C:lysosome"/>
    <property type="evidence" value="ECO:0007669"/>
    <property type="project" value="TreeGrafter"/>
</dbReference>
<dbReference type="GO" id="GO:0005829">
    <property type="term" value="C:cytosol"/>
    <property type="evidence" value="ECO:0007669"/>
    <property type="project" value="TreeGrafter"/>
</dbReference>
<dbReference type="GeneTree" id="ENSGT00390000013178"/>
<gene>
    <name evidence="1" type="primary">ap5s1</name>
</gene>
<dbReference type="RefSeq" id="XP_030212992.1">
    <property type="nucleotide sequence ID" value="XM_030357132.1"/>
</dbReference>
<name>A0A8C5AZK2_GADMO</name>
<sequence length="201" mass="21935">MVHCFLINTVCPVSALEAGDSRVLFSRVFGPDDASQDEALSAEERRALQRDKLLLVARQVLSSVTLSREASGRGPTEGVAAAAATDEATALQEADSGVQRLRAGDPFLGERSVLWLAVQSLAFSLVCLPHENLLLAEGTLRSLARHCLEHLRLLGHGSEVLLKVDRIDFLLSKLLPHGQLLFLNHRFTQSLEKDIAAYMAK</sequence>
<evidence type="ECO:0000313" key="1">
    <source>
        <dbReference type="Ensembl" id="ENSGMOP00000039097.1"/>
    </source>
</evidence>
<dbReference type="InterPro" id="IPR029392">
    <property type="entry name" value="AP-5_subunit_s1"/>
</dbReference>
<dbReference type="GO" id="GO:0016197">
    <property type="term" value="P:endosomal transport"/>
    <property type="evidence" value="ECO:0007669"/>
    <property type="project" value="InterPro"/>
</dbReference>